<dbReference type="InterPro" id="IPR036821">
    <property type="entry name" value="Peptide_deformylase_sf"/>
</dbReference>
<dbReference type="Pfam" id="PF01327">
    <property type="entry name" value="Pep_deformylase"/>
    <property type="match status" value="1"/>
</dbReference>
<protein>
    <recommendedName>
        <fullName evidence="2 3">Peptide deformylase</fullName>
        <ecNumber evidence="2 3">3.5.1.88</ecNumber>
    </recommendedName>
</protein>
<comment type="catalytic activity">
    <reaction evidence="3">
        <text>N-terminal N-formyl-L-methionyl-[peptide] + H2O = N-terminal L-methionyl-[peptide] + formate</text>
        <dbReference type="Rhea" id="RHEA:24420"/>
        <dbReference type="Rhea" id="RHEA-COMP:10639"/>
        <dbReference type="Rhea" id="RHEA-COMP:10640"/>
        <dbReference type="ChEBI" id="CHEBI:15377"/>
        <dbReference type="ChEBI" id="CHEBI:15740"/>
        <dbReference type="ChEBI" id="CHEBI:49298"/>
        <dbReference type="ChEBI" id="CHEBI:64731"/>
        <dbReference type="EC" id="3.5.1.88"/>
    </reaction>
</comment>
<dbReference type="GO" id="GO:0042586">
    <property type="term" value="F:peptide deformylase activity"/>
    <property type="evidence" value="ECO:0007669"/>
    <property type="project" value="UniProtKB-EC"/>
</dbReference>
<dbReference type="PANTHER" id="PTHR10458:SF22">
    <property type="entry name" value="PEPTIDE DEFORMYLASE"/>
    <property type="match status" value="1"/>
</dbReference>
<comment type="function">
    <text evidence="3">Removes the formyl group from the N-terminal Met of newly synthesized proteins.</text>
</comment>
<sequence length="206" mass="23429">MRVFPDPILRQRARKVTQFDAKLAKLAVDMEETMNAHHGVGLAANQVGVLQRMFVVKMEDWEEALVLINPEIMRREGLREVEEGCLSLPGYRGMVNRAERIRVRYQDITGKQQRLKAECMLAQAVEHETDHLNGILYIDHLIAHDQFFRIHVDEDGDVEYLPTGEPDAAELEAAARRMNSRNLVPQFDPSNGRPATRQADDATVAD</sequence>
<keyword evidence="6" id="KW-1185">Reference proteome</keyword>
<dbReference type="InterPro" id="IPR023635">
    <property type="entry name" value="Peptide_deformylase"/>
</dbReference>
<evidence type="ECO:0000313" key="6">
    <source>
        <dbReference type="Proteomes" id="UP001174909"/>
    </source>
</evidence>
<dbReference type="GO" id="GO:0006412">
    <property type="term" value="P:translation"/>
    <property type="evidence" value="ECO:0007669"/>
    <property type="project" value="UniProtKB-KW"/>
</dbReference>
<dbReference type="NCBIfam" id="TIGR00079">
    <property type="entry name" value="pept_deformyl"/>
    <property type="match status" value="1"/>
</dbReference>
<dbReference type="EMBL" id="CASHTH010001687">
    <property type="protein sequence ID" value="CAI8018263.1"/>
    <property type="molecule type" value="Genomic_DNA"/>
</dbReference>
<dbReference type="PRINTS" id="PR01576">
    <property type="entry name" value="PDEFORMYLASE"/>
</dbReference>
<evidence type="ECO:0000256" key="4">
    <source>
        <dbReference type="SAM" id="MobiDB-lite"/>
    </source>
</evidence>
<evidence type="ECO:0000256" key="1">
    <source>
        <dbReference type="ARBA" id="ARBA00010759"/>
    </source>
</evidence>
<proteinExistence type="inferred from homology"/>
<keyword evidence="3" id="KW-0648">Protein biosynthesis</keyword>
<name>A0AA35WEB3_GEOBA</name>
<dbReference type="Proteomes" id="UP001174909">
    <property type="component" value="Unassembled WGS sequence"/>
</dbReference>
<organism evidence="5 6">
    <name type="scientific">Geodia barretti</name>
    <name type="common">Barrett's horny sponge</name>
    <dbReference type="NCBI Taxonomy" id="519541"/>
    <lineage>
        <taxon>Eukaryota</taxon>
        <taxon>Metazoa</taxon>
        <taxon>Porifera</taxon>
        <taxon>Demospongiae</taxon>
        <taxon>Heteroscleromorpha</taxon>
        <taxon>Tetractinellida</taxon>
        <taxon>Astrophorina</taxon>
        <taxon>Geodiidae</taxon>
        <taxon>Geodia</taxon>
    </lineage>
</organism>
<keyword evidence="3" id="KW-0479">Metal-binding</keyword>
<dbReference type="AlphaFoldDB" id="A0AA35WEB3"/>
<reference evidence="5" key="1">
    <citation type="submission" date="2023-03" db="EMBL/GenBank/DDBJ databases">
        <authorList>
            <person name="Steffen K."/>
            <person name="Cardenas P."/>
        </authorList>
    </citation>
    <scope>NUCLEOTIDE SEQUENCE</scope>
</reference>
<dbReference type="Gene3D" id="3.90.45.10">
    <property type="entry name" value="Peptide deformylase"/>
    <property type="match status" value="1"/>
</dbReference>
<gene>
    <name evidence="5" type="ORF">GBAR_LOCUS11058</name>
</gene>
<feature type="region of interest" description="Disordered" evidence="4">
    <location>
        <begin position="179"/>
        <end position="206"/>
    </location>
</feature>
<dbReference type="HAMAP" id="MF_00163">
    <property type="entry name" value="Pep_deformylase"/>
    <property type="match status" value="1"/>
</dbReference>
<evidence type="ECO:0000256" key="3">
    <source>
        <dbReference type="RuleBase" id="RU362111"/>
    </source>
</evidence>
<evidence type="ECO:0000256" key="2">
    <source>
        <dbReference type="ARBA" id="ARBA00012175"/>
    </source>
</evidence>
<dbReference type="EC" id="3.5.1.88" evidence="2 3"/>
<keyword evidence="3" id="KW-0378">Hydrolase</keyword>
<comment type="similarity">
    <text evidence="1 3">Belongs to the polypeptide deformylase family.</text>
</comment>
<dbReference type="PANTHER" id="PTHR10458">
    <property type="entry name" value="PEPTIDE DEFORMYLASE"/>
    <property type="match status" value="1"/>
</dbReference>
<comment type="caution">
    <text evidence="5">The sequence shown here is derived from an EMBL/GenBank/DDBJ whole genome shotgun (WGS) entry which is preliminary data.</text>
</comment>
<dbReference type="SUPFAM" id="SSF56420">
    <property type="entry name" value="Peptide deformylase"/>
    <property type="match status" value="1"/>
</dbReference>
<evidence type="ECO:0000313" key="5">
    <source>
        <dbReference type="EMBL" id="CAI8018263.1"/>
    </source>
</evidence>
<dbReference type="CDD" id="cd00487">
    <property type="entry name" value="Pep_deformylase"/>
    <property type="match status" value="1"/>
</dbReference>
<accession>A0AA35WEB3</accession>
<dbReference type="NCBIfam" id="NF001159">
    <property type="entry name" value="PRK00150.1-3"/>
    <property type="match status" value="1"/>
</dbReference>
<dbReference type="GO" id="GO:0046872">
    <property type="term" value="F:metal ion binding"/>
    <property type="evidence" value="ECO:0007669"/>
    <property type="project" value="UniProtKB-KW"/>
</dbReference>